<feature type="binding site" evidence="7">
    <location>
        <position position="88"/>
    </location>
    <ligand>
        <name>Fe cation</name>
        <dbReference type="ChEBI" id="CHEBI:24875"/>
        <note>catalytic</note>
    </ligand>
</feature>
<evidence type="ECO:0000256" key="7">
    <source>
        <dbReference type="PIRSR" id="PIRSR610300-51"/>
    </source>
</evidence>
<accession>A0A940X4J6</accession>
<keyword evidence="4" id="KW-0560">Oxidoreductase</keyword>
<dbReference type="InterPro" id="IPR011051">
    <property type="entry name" value="RmlC_Cupin_sf"/>
</dbReference>
<keyword evidence="6" id="KW-0883">Thioether bond</keyword>
<dbReference type="Proteomes" id="UP000673447">
    <property type="component" value="Unassembled WGS sequence"/>
</dbReference>
<dbReference type="EMBL" id="JAGKTC010000002">
    <property type="protein sequence ID" value="MBP3985047.1"/>
    <property type="molecule type" value="Genomic_DNA"/>
</dbReference>
<keyword evidence="5 7" id="KW-0408">Iron</keyword>
<dbReference type="PANTHER" id="PTHR12918:SF1">
    <property type="entry name" value="CYSTEINE DIOXYGENASE TYPE 1"/>
    <property type="match status" value="1"/>
</dbReference>
<comment type="similarity">
    <text evidence="1">Belongs to the cysteine dioxygenase family.</text>
</comment>
<dbReference type="GO" id="GO:0008198">
    <property type="term" value="F:ferrous iron binding"/>
    <property type="evidence" value="ECO:0007669"/>
    <property type="project" value="TreeGrafter"/>
</dbReference>
<evidence type="ECO:0000256" key="5">
    <source>
        <dbReference type="ARBA" id="ARBA00023004"/>
    </source>
</evidence>
<keyword evidence="9" id="KW-1185">Reference proteome</keyword>
<keyword evidence="3 8" id="KW-0223">Dioxygenase</keyword>
<dbReference type="CDD" id="cd10548">
    <property type="entry name" value="cupin_CDO"/>
    <property type="match status" value="1"/>
</dbReference>
<organism evidence="8 9">
    <name type="scientific">Pseudoxanthomonas helianthi</name>
    <dbReference type="NCBI Taxonomy" id="1453541"/>
    <lineage>
        <taxon>Bacteria</taxon>
        <taxon>Pseudomonadati</taxon>
        <taxon>Pseudomonadota</taxon>
        <taxon>Gammaproteobacteria</taxon>
        <taxon>Lysobacterales</taxon>
        <taxon>Lysobacteraceae</taxon>
        <taxon>Pseudoxanthomonas</taxon>
    </lineage>
</organism>
<evidence type="ECO:0000256" key="1">
    <source>
        <dbReference type="ARBA" id="ARBA00006622"/>
    </source>
</evidence>
<reference evidence="8" key="1">
    <citation type="journal article" date="2016" name="Int. J. Syst. Evol. Microbiol.">
        <title>Pseudoxanthomonas helianthi sp. nov., isolated from roots of Jerusalem artichoke (Helianthus tuberosus).</title>
        <authorList>
            <person name="Kittiwongwattana C."/>
            <person name="Thawai C."/>
        </authorList>
    </citation>
    <scope>NUCLEOTIDE SEQUENCE</scope>
    <source>
        <strain evidence="8">110414</strain>
    </source>
</reference>
<evidence type="ECO:0000256" key="3">
    <source>
        <dbReference type="ARBA" id="ARBA00022964"/>
    </source>
</evidence>
<gene>
    <name evidence="8" type="ORF">J5837_11585</name>
</gene>
<reference evidence="8" key="2">
    <citation type="submission" date="2021-03" db="EMBL/GenBank/DDBJ databases">
        <authorList>
            <person name="Cao W."/>
        </authorList>
    </citation>
    <scope>NUCLEOTIDE SEQUENCE</scope>
    <source>
        <strain evidence="8">110414</strain>
    </source>
</reference>
<dbReference type="Pfam" id="PF05995">
    <property type="entry name" value="CDO_I"/>
    <property type="match status" value="1"/>
</dbReference>
<dbReference type="RefSeq" id="WP_210536883.1">
    <property type="nucleotide sequence ID" value="NZ_JAGKTC010000002.1"/>
</dbReference>
<feature type="cross-link" description="3'-(S-cysteinyl)-tyrosine (Cys-Tyr)" evidence="6">
    <location>
        <begin position="95"/>
        <end position="161"/>
    </location>
</feature>
<sequence length="196" mass="21933">MNTLDFPGRDALIAALDDAVALGDDRSVTDALRKRLCAMIGEKEVQLPECVFEPIADHYARRELYTSPEHGYSVIAMTWGPGQGTKIHDHSGMWCVEGVWHGRLEITQYELAERNDQLYRFTPVGTIEAGTGSAGSLIPPHEYHTIRNPSDRSVAVSLHVYQRTMVRCGVFSPEEGQADWQRRGERLLGTDQVVTH</sequence>
<evidence type="ECO:0000256" key="4">
    <source>
        <dbReference type="ARBA" id="ARBA00023002"/>
    </source>
</evidence>
<evidence type="ECO:0000313" key="9">
    <source>
        <dbReference type="Proteomes" id="UP000673447"/>
    </source>
</evidence>
<dbReference type="GO" id="GO:0016702">
    <property type="term" value="F:oxidoreductase activity, acting on single donors with incorporation of molecular oxygen, incorporation of two atoms of oxygen"/>
    <property type="evidence" value="ECO:0007669"/>
    <property type="project" value="InterPro"/>
</dbReference>
<evidence type="ECO:0000313" key="8">
    <source>
        <dbReference type="EMBL" id="MBP3985047.1"/>
    </source>
</evidence>
<dbReference type="AlphaFoldDB" id="A0A940X4J6"/>
<evidence type="ECO:0000256" key="6">
    <source>
        <dbReference type="PIRSR" id="PIRSR610300-50"/>
    </source>
</evidence>
<dbReference type="InterPro" id="IPR014710">
    <property type="entry name" value="RmlC-like_jellyroll"/>
</dbReference>
<keyword evidence="2 7" id="KW-0479">Metal-binding</keyword>
<dbReference type="PANTHER" id="PTHR12918">
    <property type="entry name" value="CYSTEINE DIOXYGENASE"/>
    <property type="match status" value="1"/>
</dbReference>
<dbReference type="InterPro" id="IPR010300">
    <property type="entry name" value="CDO_1"/>
</dbReference>
<dbReference type="Gene3D" id="2.60.120.10">
    <property type="entry name" value="Jelly Rolls"/>
    <property type="match status" value="1"/>
</dbReference>
<name>A0A940X4J6_9GAMM</name>
<protein>
    <submittedName>
        <fullName evidence="8">Cysteine dioxygenase family protein</fullName>
    </submittedName>
</protein>
<feature type="binding site" evidence="7">
    <location>
        <position position="90"/>
    </location>
    <ligand>
        <name>Fe cation</name>
        <dbReference type="ChEBI" id="CHEBI:24875"/>
        <note>catalytic</note>
    </ligand>
</feature>
<evidence type="ECO:0000256" key="2">
    <source>
        <dbReference type="ARBA" id="ARBA00022723"/>
    </source>
</evidence>
<comment type="caution">
    <text evidence="8">The sequence shown here is derived from an EMBL/GenBank/DDBJ whole genome shotgun (WGS) entry which is preliminary data.</text>
</comment>
<dbReference type="SUPFAM" id="SSF51182">
    <property type="entry name" value="RmlC-like cupins"/>
    <property type="match status" value="1"/>
</dbReference>
<feature type="binding site" evidence="7">
    <location>
        <position position="144"/>
    </location>
    <ligand>
        <name>Fe cation</name>
        <dbReference type="ChEBI" id="CHEBI:24875"/>
        <note>catalytic</note>
    </ligand>
</feature>
<proteinExistence type="inferred from homology"/>